<keyword evidence="1" id="KW-0732">Signal</keyword>
<dbReference type="Proteomes" id="UP000092247">
    <property type="component" value="Unassembled WGS sequence"/>
</dbReference>
<reference evidence="2 3" key="1">
    <citation type="submission" date="2016-06" db="EMBL/GenBank/DDBJ databases">
        <authorList>
            <person name="Kjaerup R.B."/>
            <person name="Dalgaard T.S."/>
            <person name="Juul-Madsen H.R."/>
        </authorList>
    </citation>
    <scope>NUCLEOTIDE SEQUENCE [LARGE SCALE GENOMIC DNA]</scope>
    <source>
        <strain evidence="2 3">GCSL-Mp3</strain>
    </source>
</reference>
<dbReference type="PROSITE" id="PS51257">
    <property type="entry name" value="PROKAR_LIPOPROTEIN"/>
    <property type="match status" value="1"/>
</dbReference>
<comment type="caution">
    <text evidence="2">The sequence shown here is derived from an EMBL/GenBank/DDBJ whole genome shotgun (WGS) entry which is preliminary data.</text>
</comment>
<dbReference type="AlphaFoldDB" id="A0A1B8HK93"/>
<accession>A0A1B8HK93</accession>
<proteinExistence type="predicted"/>
<evidence type="ECO:0000313" key="2">
    <source>
        <dbReference type="EMBL" id="OBU09654.1"/>
    </source>
</evidence>
<protein>
    <submittedName>
        <fullName evidence="2">Uncharacterized protein</fullName>
    </submittedName>
</protein>
<feature type="signal peptide" evidence="1">
    <location>
        <begin position="1"/>
        <end position="23"/>
    </location>
</feature>
<evidence type="ECO:0000256" key="1">
    <source>
        <dbReference type="SAM" id="SignalP"/>
    </source>
</evidence>
<dbReference type="EMBL" id="LZEX01000009">
    <property type="protein sequence ID" value="OBU09654.1"/>
    <property type="molecule type" value="Genomic_DNA"/>
</dbReference>
<sequence>MSLIKNGLIALSCLFIVSCSMLSSPMDGVNDQKVESATIAETIKTKDLYGAWAISDEDPVDFLYLAVFLPNHSGLNYLSIDEKDGKPESEYSEYYTWEFNEKDKIFTMNSFKRKSVINGKAPKIEELNEKTHYNTQLYMLGNEILAIRLTRPGEKYTFLKMDNATYQNLVRDNPDIPRLK</sequence>
<name>A0A1B8HK93_9GAMM</name>
<evidence type="ECO:0000313" key="3">
    <source>
        <dbReference type="Proteomes" id="UP000092247"/>
    </source>
</evidence>
<dbReference type="RefSeq" id="WP_067422736.1">
    <property type="nucleotide sequence ID" value="NZ_LZEX01000009.1"/>
</dbReference>
<feature type="chain" id="PRO_5008609747" evidence="1">
    <location>
        <begin position="24"/>
        <end position="180"/>
    </location>
</feature>
<gene>
    <name evidence="2" type="ORF">AYY17_18520</name>
</gene>
<organism evidence="2 3">
    <name type="scientific">Morganella psychrotolerans</name>
    <dbReference type="NCBI Taxonomy" id="368603"/>
    <lineage>
        <taxon>Bacteria</taxon>
        <taxon>Pseudomonadati</taxon>
        <taxon>Pseudomonadota</taxon>
        <taxon>Gammaproteobacteria</taxon>
        <taxon>Enterobacterales</taxon>
        <taxon>Morganellaceae</taxon>
        <taxon>Morganella</taxon>
    </lineage>
</organism>